<organism evidence="2 3">
    <name type="scientific">Scomber scombrus</name>
    <name type="common">Atlantic mackerel</name>
    <name type="synonym">Scomber vernalis</name>
    <dbReference type="NCBI Taxonomy" id="13677"/>
    <lineage>
        <taxon>Eukaryota</taxon>
        <taxon>Metazoa</taxon>
        <taxon>Chordata</taxon>
        <taxon>Craniata</taxon>
        <taxon>Vertebrata</taxon>
        <taxon>Euteleostomi</taxon>
        <taxon>Actinopterygii</taxon>
        <taxon>Neopterygii</taxon>
        <taxon>Teleostei</taxon>
        <taxon>Neoteleostei</taxon>
        <taxon>Acanthomorphata</taxon>
        <taxon>Pelagiaria</taxon>
        <taxon>Scombriformes</taxon>
        <taxon>Scombridae</taxon>
        <taxon>Scomber</taxon>
    </lineage>
</organism>
<keyword evidence="3" id="KW-1185">Reference proteome</keyword>
<protein>
    <submittedName>
        <fullName evidence="2">Uncharacterized protein</fullName>
    </submittedName>
</protein>
<dbReference type="Proteomes" id="UP001314229">
    <property type="component" value="Unassembled WGS sequence"/>
</dbReference>
<sequence length="111" mass="12156">MQDGAPNLEDATVAQEQTETDDRSISADGDGENDAEPGEGLQESSEEDDPDPPPATSYPQRHRHRPRMLTYNALGEPTWVEAGAESLHVVSMSPACNPPVMWRPWASLDIE</sequence>
<evidence type="ECO:0000313" key="3">
    <source>
        <dbReference type="Proteomes" id="UP001314229"/>
    </source>
</evidence>
<comment type="caution">
    <text evidence="2">The sequence shown here is derived from an EMBL/GenBank/DDBJ whole genome shotgun (WGS) entry which is preliminary data.</text>
</comment>
<dbReference type="AlphaFoldDB" id="A0AAV1QN92"/>
<name>A0AAV1QN92_SCOSC</name>
<feature type="non-terminal residue" evidence="2">
    <location>
        <position position="111"/>
    </location>
</feature>
<dbReference type="EMBL" id="CAWUFR010002525">
    <property type="protein sequence ID" value="CAK6984909.1"/>
    <property type="molecule type" value="Genomic_DNA"/>
</dbReference>
<gene>
    <name evidence="2" type="ORF">FSCOSCO3_A008267</name>
</gene>
<feature type="region of interest" description="Disordered" evidence="1">
    <location>
        <begin position="1"/>
        <end position="67"/>
    </location>
</feature>
<accession>A0AAV1QN92</accession>
<reference evidence="2 3" key="1">
    <citation type="submission" date="2024-01" db="EMBL/GenBank/DDBJ databases">
        <authorList>
            <person name="Alioto T."/>
            <person name="Alioto T."/>
            <person name="Gomez Garrido J."/>
        </authorList>
    </citation>
    <scope>NUCLEOTIDE SEQUENCE [LARGE SCALE GENOMIC DNA]</scope>
</reference>
<evidence type="ECO:0000313" key="2">
    <source>
        <dbReference type="EMBL" id="CAK6984909.1"/>
    </source>
</evidence>
<evidence type="ECO:0000256" key="1">
    <source>
        <dbReference type="SAM" id="MobiDB-lite"/>
    </source>
</evidence>
<proteinExistence type="predicted"/>